<evidence type="ECO:0000256" key="4">
    <source>
        <dbReference type="ARBA" id="ARBA00007983"/>
    </source>
</evidence>
<comment type="cofactor">
    <cofactor evidence="1">
        <name>Cu cation</name>
        <dbReference type="ChEBI" id="CHEBI:23378"/>
    </cofactor>
</comment>
<comment type="cofactor">
    <cofactor evidence="3">
        <name>Zn(2+)</name>
        <dbReference type="ChEBI" id="CHEBI:29105"/>
    </cofactor>
</comment>
<dbReference type="Gene3D" id="3.10.450.40">
    <property type="match status" value="2"/>
</dbReference>
<dbReference type="InterPro" id="IPR000269">
    <property type="entry name" value="Cu_amine_oxidase"/>
</dbReference>
<protein>
    <recommendedName>
        <fullName evidence="13">Amine oxidase</fullName>
        <ecNumber evidence="13">1.4.3.-</ecNumber>
    </recommendedName>
</protein>
<dbReference type="InterPro" id="IPR015802">
    <property type="entry name" value="Cu_amine_oxidase_N3"/>
</dbReference>
<evidence type="ECO:0000256" key="12">
    <source>
        <dbReference type="PIRSR" id="PIRSR600269-51"/>
    </source>
</evidence>
<keyword evidence="6 13" id="KW-0479">Metal-binding</keyword>
<evidence type="ECO:0000256" key="2">
    <source>
        <dbReference type="ARBA" id="ARBA00001936"/>
    </source>
</evidence>
<evidence type="ECO:0000256" key="13">
    <source>
        <dbReference type="RuleBase" id="RU000672"/>
    </source>
</evidence>
<reference evidence="17" key="1">
    <citation type="submission" date="2020-12" db="EMBL/GenBank/DDBJ databases">
        <title>Metabolic potential, ecology and presence of endohyphal bacteria is reflected in genomic diversity of Mucoromycotina.</title>
        <authorList>
            <person name="Muszewska A."/>
            <person name="Okrasinska A."/>
            <person name="Steczkiewicz K."/>
            <person name="Drgas O."/>
            <person name="Orlowska M."/>
            <person name="Perlinska-Lenart U."/>
            <person name="Aleksandrzak-Piekarczyk T."/>
            <person name="Szatraj K."/>
            <person name="Zielenkiewicz U."/>
            <person name="Pilsyk S."/>
            <person name="Malc E."/>
            <person name="Mieczkowski P."/>
            <person name="Kruszewska J.S."/>
            <person name="Biernat P."/>
            <person name="Pawlowska J."/>
        </authorList>
    </citation>
    <scope>NUCLEOTIDE SEQUENCE</scope>
    <source>
        <strain evidence="17">WA0000067209</strain>
    </source>
</reference>
<dbReference type="InterPro" id="IPR015800">
    <property type="entry name" value="Cu_amine_oxidase_N2"/>
</dbReference>
<keyword evidence="10" id="KW-0464">Manganese</keyword>
<keyword evidence="18" id="KW-1185">Reference proteome</keyword>
<dbReference type="Pfam" id="PF01179">
    <property type="entry name" value="Cu_amine_oxid"/>
    <property type="match status" value="1"/>
</dbReference>
<name>A0A8H7PYB6_MORIS</name>
<evidence type="ECO:0000256" key="10">
    <source>
        <dbReference type="ARBA" id="ARBA00023211"/>
    </source>
</evidence>
<sequence length="674" mass="76363">MTLPICHPLDPLSVDEIKKAATLVRELRQGDTFIFNSISLKEPIKKAVLEYDASPNEKYTVLEREALIITIDRPSGKVHEIIVSLSDDKIKSNMYIPNVQPTLHPQEMLEAEQAMLKDESIIEECRKCGITDMSTVFADPWAVGFVEEEELKPRRLMQALVYMRTCEDDNQYAHPLDFLPLIDVNTLQVVKINHCKPRSKLFDRATIPLRNHNFLPKFMEKESFRTDIKPIQVLQPEGVSYTTNGNQIQWQKWDFRISFNYREGLTIHNVSYMDGDEKRSLLYRMSLSEMVVPYADPAMPHARKQAFDVGEYGLGYCANSLSLGCDCLGTITYFDAIISDINGDPMVIPDCICLHEEDAGVLAKHTDYRNGKAHTIRSRRLVVSQMVTVANYSYLLYFYFYQDGTLQYEIKATGELNTHALAEDESPKPYGTIVAPQVVGQHHQHLFTMRIVPMVDGLQNSVEQVDVQAVDIPVGHPDNQYGNAFAAVSKIFNDASEGQAMANLSTNRSWKIINENSLHPYTKEPVGYKLVSLNTPPLLAKPGSIVYRRANFASKTLWIDFIKVVPYDDDFHKHFPGGFYCNQSDGSDALNIWAQSKDSVRDTQVTLFFTFGVTHLPTVENFPIMTVENCGFMLRPANFYRAPLVTDIPPTNLKINGSTRYTNGSSTKECCNKD</sequence>
<dbReference type="Pfam" id="PF02728">
    <property type="entry name" value="Cu_amine_oxidN3"/>
    <property type="match status" value="1"/>
</dbReference>
<dbReference type="GO" id="GO:0008131">
    <property type="term" value="F:primary methylamine oxidase activity"/>
    <property type="evidence" value="ECO:0007669"/>
    <property type="project" value="InterPro"/>
</dbReference>
<dbReference type="Gene3D" id="2.70.98.20">
    <property type="entry name" value="Copper amine oxidase, catalytic domain"/>
    <property type="match status" value="1"/>
</dbReference>
<feature type="active site" description="Schiff-base intermediate with substrate; via topaquinone" evidence="11">
    <location>
        <position position="392"/>
    </location>
</feature>
<proteinExistence type="inferred from homology"/>
<evidence type="ECO:0000259" key="15">
    <source>
        <dbReference type="Pfam" id="PF02727"/>
    </source>
</evidence>
<comment type="PTM">
    <text evidence="12 13">Topaquinone (TPQ) is generated by copper-dependent autoxidation of a specific tyrosyl residue.</text>
</comment>
<dbReference type="Proteomes" id="UP000654370">
    <property type="component" value="Unassembled WGS sequence"/>
</dbReference>
<feature type="domain" description="Copper amine oxidase N3-terminal" evidence="16">
    <location>
        <begin position="103"/>
        <end position="195"/>
    </location>
</feature>
<comment type="cofactor">
    <cofactor evidence="13">
        <name>Cu cation</name>
        <dbReference type="ChEBI" id="CHEBI:23378"/>
    </cofactor>
    <text evidence="13">Contains 1 topaquinone per subunit.</text>
</comment>
<evidence type="ECO:0000256" key="5">
    <source>
        <dbReference type="ARBA" id="ARBA00011738"/>
    </source>
</evidence>
<dbReference type="InterPro" id="IPR036460">
    <property type="entry name" value="Cu_amine_oxidase_C_sf"/>
</dbReference>
<dbReference type="EMBL" id="JAEPQZ010000004">
    <property type="protein sequence ID" value="KAG2182507.1"/>
    <property type="molecule type" value="Genomic_DNA"/>
</dbReference>
<feature type="active site" description="Proton acceptor" evidence="11">
    <location>
        <position position="308"/>
    </location>
</feature>
<dbReference type="GO" id="GO:0005507">
    <property type="term" value="F:copper ion binding"/>
    <property type="evidence" value="ECO:0007669"/>
    <property type="project" value="InterPro"/>
</dbReference>
<dbReference type="Pfam" id="PF02727">
    <property type="entry name" value="Cu_amine_oxidN2"/>
    <property type="match status" value="1"/>
</dbReference>
<dbReference type="AlphaFoldDB" id="A0A8H7PYB6"/>
<evidence type="ECO:0000259" key="14">
    <source>
        <dbReference type="Pfam" id="PF01179"/>
    </source>
</evidence>
<dbReference type="NCBIfam" id="NF008559">
    <property type="entry name" value="PRK11504.1"/>
    <property type="match status" value="1"/>
</dbReference>
<dbReference type="SUPFAM" id="SSF54416">
    <property type="entry name" value="Amine oxidase N-terminal region"/>
    <property type="match status" value="2"/>
</dbReference>
<keyword evidence="7 11" id="KW-0801">TPQ</keyword>
<feature type="domain" description="Copper amine oxidase catalytic" evidence="14">
    <location>
        <begin position="231"/>
        <end position="641"/>
    </location>
</feature>
<dbReference type="SUPFAM" id="SSF49998">
    <property type="entry name" value="Amine oxidase catalytic domain"/>
    <property type="match status" value="1"/>
</dbReference>
<feature type="domain" description="Copper amine oxidase N2-terminal" evidence="15">
    <location>
        <begin position="7"/>
        <end position="95"/>
    </location>
</feature>
<gene>
    <name evidence="17" type="ORF">INT43_007438</name>
</gene>
<organism evidence="17 18">
    <name type="scientific">Mortierella isabellina</name>
    <name type="common">Filamentous fungus</name>
    <name type="synonym">Umbelopsis isabellina</name>
    <dbReference type="NCBI Taxonomy" id="91625"/>
    <lineage>
        <taxon>Eukaryota</taxon>
        <taxon>Fungi</taxon>
        <taxon>Fungi incertae sedis</taxon>
        <taxon>Mucoromycota</taxon>
        <taxon>Mucoromycotina</taxon>
        <taxon>Umbelopsidomycetes</taxon>
        <taxon>Umbelopsidales</taxon>
        <taxon>Umbelopsidaceae</taxon>
        <taxon>Umbelopsis</taxon>
    </lineage>
</organism>
<dbReference type="GO" id="GO:0009308">
    <property type="term" value="P:amine metabolic process"/>
    <property type="evidence" value="ECO:0007669"/>
    <property type="project" value="UniProtKB-UniRule"/>
</dbReference>
<dbReference type="InterPro" id="IPR015798">
    <property type="entry name" value="Cu_amine_oxidase_C"/>
</dbReference>
<comment type="subunit">
    <text evidence="5">Homodimer.</text>
</comment>
<comment type="cofactor">
    <cofactor evidence="2">
        <name>Mn(2+)</name>
        <dbReference type="ChEBI" id="CHEBI:29035"/>
    </cofactor>
</comment>
<evidence type="ECO:0000256" key="11">
    <source>
        <dbReference type="PIRSR" id="PIRSR600269-50"/>
    </source>
</evidence>
<dbReference type="PANTHER" id="PTHR10638:SF86">
    <property type="entry name" value="COPPER AMINE OXIDASE 1-RELATED"/>
    <property type="match status" value="1"/>
</dbReference>
<evidence type="ECO:0000313" key="17">
    <source>
        <dbReference type="EMBL" id="KAG2182507.1"/>
    </source>
</evidence>
<evidence type="ECO:0000256" key="1">
    <source>
        <dbReference type="ARBA" id="ARBA00001935"/>
    </source>
</evidence>
<dbReference type="GO" id="GO:0048038">
    <property type="term" value="F:quinone binding"/>
    <property type="evidence" value="ECO:0007669"/>
    <property type="project" value="InterPro"/>
</dbReference>
<dbReference type="InterPro" id="IPR016182">
    <property type="entry name" value="Cu_amine_oxidase_N-reg"/>
</dbReference>
<feature type="modified residue" description="2',4',5'-topaquinone" evidence="12">
    <location>
        <position position="392"/>
    </location>
</feature>
<evidence type="ECO:0000256" key="6">
    <source>
        <dbReference type="ARBA" id="ARBA00022723"/>
    </source>
</evidence>
<keyword evidence="9 13" id="KW-0186">Copper</keyword>
<comment type="similarity">
    <text evidence="4 13">Belongs to the copper/topaquinone oxidase family.</text>
</comment>
<dbReference type="PANTHER" id="PTHR10638">
    <property type="entry name" value="COPPER AMINE OXIDASE"/>
    <property type="match status" value="1"/>
</dbReference>
<keyword evidence="8 13" id="KW-0560">Oxidoreductase</keyword>
<accession>A0A8H7PYB6</accession>
<dbReference type="OrthoDB" id="5379943at2759"/>
<evidence type="ECO:0000313" key="18">
    <source>
        <dbReference type="Proteomes" id="UP000654370"/>
    </source>
</evidence>
<dbReference type="EC" id="1.4.3.-" evidence="13"/>
<comment type="caution">
    <text evidence="17">The sequence shown here is derived from an EMBL/GenBank/DDBJ whole genome shotgun (WGS) entry which is preliminary data.</text>
</comment>
<evidence type="ECO:0000256" key="3">
    <source>
        <dbReference type="ARBA" id="ARBA00001947"/>
    </source>
</evidence>
<evidence type="ECO:0000256" key="9">
    <source>
        <dbReference type="ARBA" id="ARBA00023008"/>
    </source>
</evidence>
<evidence type="ECO:0000256" key="7">
    <source>
        <dbReference type="ARBA" id="ARBA00022772"/>
    </source>
</evidence>
<evidence type="ECO:0000256" key="8">
    <source>
        <dbReference type="ARBA" id="ARBA00023002"/>
    </source>
</evidence>
<evidence type="ECO:0000259" key="16">
    <source>
        <dbReference type="Pfam" id="PF02728"/>
    </source>
</evidence>